<dbReference type="RefSeq" id="XP_009175957.1">
    <property type="nucleotide sequence ID" value="XM_009177693.1"/>
</dbReference>
<dbReference type="Proteomes" id="UP000054324">
    <property type="component" value="Unassembled WGS sequence"/>
</dbReference>
<organism evidence="2 3">
    <name type="scientific">Opisthorchis viverrini</name>
    <name type="common">Southeast Asian liver fluke</name>
    <dbReference type="NCBI Taxonomy" id="6198"/>
    <lineage>
        <taxon>Eukaryota</taxon>
        <taxon>Metazoa</taxon>
        <taxon>Spiralia</taxon>
        <taxon>Lophotrochozoa</taxon>
        <taxon>Platyhelminthes</taxon>
        <taxon>Trematoda</taxon>
        <taxon>Digenea</taxon>
        <taxon>Opisthorchiida</taxon>
        <taxon>Opisthorchiata</taxon>
        <taxon>Opisthorchiidae</taxon>
        <taxon>Opisthorchis</taxon>
    </lineage>
</organism>
<proteinExistence type="predicted"/>
<feature type="compositionally biased region" description="Polar residues" evidence="1">
    <location>
        <begin position="62"/>
        <end position="71"/>
    </location>
</feature>
<dbReference type="CTD" id="20325293"/>
<dbReference type="GeneID" id="20325293"/>
<feature type="region of interest" description="Disordered" evidence="1">
    <location>
        <begin position="1"/>
        <end position="72"/>
    </location>
</feature>
<protein>
    <submittedName>
        <fullName evidence="2">Uncharacterized protein</fullName>
    </submittedName>
</protein>
<gene>
    <name evidence="2" type="ORF">T265_11125</name>
</gene>
<reference evidence="2 3" key="1">
    <citation type="submission" date="2013-11" db="EMBL/GenBank/DDBJ databases">
        <title>Opisthorchis viverrini - life in the bile duct.</title>
        <authorList>
            <person name="Young N.D."/>
            <person name="Nagarajan N."/>
            <person name="Lin S.J."/>
            <person name="Korhonen P.K."/>
            <person name="Jex A.R."/>
            <person name="Hall R.S."/>
            <person name="Safavi-Hemami H."/>
            <person name="Kaewkong W."/>
            <person name="Bertrand D."/>
            <person name="Gao S."/>
            <person name="Seet Q."/>
            <person name="Wongkham S."/>
            <person name="Teh B.T."/>
            <person name="Wongkham C."/>
            <person name="Intapan P.M."/>
            <person name="Maleewong W."/>
            <person name="Yang X."/>
            <person name="Hu M."/>
            <person name="Wang Z."/>
            <person name="Hofmann A."/>
            <person name="Sternberg P.W."/>
            <person name="Tan P."/>
            <person name="Wang J."/>
            <person name="Gasser R.B."/>
        </authorList>
    </citation>
    <scope>NUCLEOTIDE SEQUENCE [LARGE SCALE GENOMIC DNA]</scope>
</reference>
<dbReference type="KEGG" id="ovi:T265_11125"/>
<sequence length="118" mass="13468">MKNGNLRGMMQNTGDKAEEKGKGENERGTKIAEEKEKRKEEKRAKEIQRGRHVKARSHSRTTEQPALQPDTTLLDIHGYPALTAWVFQISKRDPSIADWCKVQVPQLSSEKPSDPDMR</sequence>
<feature type="compositionally biased region" description="Basic residues" evidence="1">
    <location>
        <begin position="50"/>
        <end position="59"/>
    </location>
</feature>
<accession>A0A074Z048</accession>
<keyword evidence="3" id="KW-1185">Reference proteome</keyword>
<evidence type="ECO:0000313" key="2">
    <source>
        <dbReference type="EMBL" id="KER20293.1"/>
    </source>
</evidence>
<evidence type="ECO:0000256" key="1">
    <source>
        <dbReference type="SAM" id="MobiDB-lite"/>
    </source>
</evidence>
<dbReference type="AlphaFoldDB" id="A0A074Z048"/>
<feature type="compositionally biased region" description="Basic and acidic residues" evidence="1">
    <location>
        <begin position="15"/>
        <end position="49"/>
    </location>
</feature>
<evidence type="ECO:0000313" key="3">
    <source>
        <dbReference type="Proteomes" id="UP000054324"/>
    </source>
</evidence>
<name>A0A074Z048_OPIVI</name>
<dbReference type="EMBL" id="KL597070">
    <property type="protein sequence ID" value="KER20293.1"/>
    <property type="molecule type" value="Genomic_DNA"/>
</dbReference>